<feature type="compositionally biased region" description="Basic and acidic residues" evidence="5">
    <location>
        <begin position="71"/>
        <end position="103"/>
    </location>
</feature>
<feature type="compositionally biased region" description="Basic and acidic residues" evidence="5">
    <location>
        <begin position="25"/>
        <end position="43"/>
    </location>
</feature>
<dbReference type="EMBL" id="VIGH01000004">
    <property type="protein sequence ID" value="TQF69436.1"/>
    <property type="molecule type" value="Genomic_DNA"/>
</dbReference>
<evidence type="ECO:0000313" key="8">
    <source>
        <dbReference type="Proteomes" id="UP000316256"/>
    </source>
</evidence>
<keyword evidence="2 4" id="KW-0238">DNA-binding</keyword>
<sequence>MRRRDARGARATVSAAAARLAGRSGRPDSRPVRSALRDGRVRAADPAAAAGRGQLHRGRAGPPADAWRAGARGDRRASARPRDRGRLAAPRPGHERAQSRDHRADLAGVAPRCQQWAPCGRCRPVHRCSGRARHLRPTGAVPCPGAGSVTAETLGRGSRREALVRAASEVFVERGYGNCGVAEVVAVAGLGHGTFYNYFSSKRDILDAVIDRGFTLIRAQLTDVRLEDTDGLDEFFDRFQLVLERLNSLVRQDSALVRFVLFDAPAVDPALIDRLQRELARCGSIAAGSLAELRPGDLSAGVDLELVGEAMTSALLLAAVIPLDEDGGPRSDESLARPLVQLMRGGIGTYGIGAQRG</sequence>
<dbReference type="Gene3D" id="1.10.357.10">
    <property type="entry name" value="Tetracycline Repressor, domain 2"/>
    <property type="match status" value="1"/>
</dbReference>
<evidence type="ECO:0000256" key="2">
    <source>
        <dbReference type="ARBA" id="ARBA00023125"/>
    </source>
</evidence>
<evidence type="ECO:0000313" key="7">
    <source>
        <dbReference type="EMBL" id="TQF69436.1"/>
    </source>
</evidence>
<reference evidence="7 8" key="1">
    <citation type="submission" date="2019-06" db="EMBL/GenBank/DDBJ databases">
        <title>Rhodococcus spaelei sp. nov., isolated from a cave.</title>
        <authorList>
            <person name="Lee S.D."/>
        </authorList>
    </citation>
    <scope>NUCLEOTIDE SEQUENCE [LARGE SCALE GENOMIC DNA]</scope>
    <source>
        <strain evidence="7 8">C9-5</strain>
    </source>
</reference>
<dbReference type="PANTHER" id="PTHR47506:SF6">
    <property type="entry name" value="HTH-TYPE TRANSCRIPTIONAL REPRESSOR NEMR"/>
    <property type="match status" value="1"/>
</dbReference>
<dbReference type="PRINTS" id="PR00455">
    <property type="entry name" value="HTHTETR"/>
</dbReference>
<accession>A0A541BAT7</accession>
<feature type="region of interest" description="Disordered" evidence="5">
    <location>
        <begin position="1"/>
        <end position="103"/>
    </location>
</feature>
<evidence type="ECO:0000256" key="5">
    <source>
        <dbReference type="SAM" id="MobiDB-lite"/>
    </source>
</evidence>
<evidence type="ECO:0000259" key="6">
    <source>
        <dbReference type="PROSITE" id="PS50977"/>
    </source>
</evidence>
<dbReference type="InterPro" id="IPR001647">
    <property type="entry name" value="HTH_TetR"/>
</dbReference>
<dbReference type="Proteomes" id="UP000316256">
    <property type="component" value="Unassembled WGS sequence"/>
</dbReference>
<evidence type="ECO:0000256" key="4">
    <source>
        <dbReference type="PROSITE-ProRule" id="PRU00335"/>
    </source>
</evidence>
<feature type="domain" description="HTH tetR-type" evidence="6">
    <location>
        <begin position="157"/>
        <end position="217"/>
    </location>
</feature>
<evidence type="ECO:0000256" key="3">
    <source>
        <dbReference type="ARBA" id="ARBA00023163"/>
    </source>
</evidence>
<keyword evidence="3" id="KW-0804">Transcription</keyword>
<dbReference type="AlphaFoldDB" id="A0A541BAT7"/>
<feature type="compositionally biased region" description="Low complexity" evidence="5">
    <location>
        <begin position="60"/>
        <end position="70"/>
    </location>
</feature>
<evidence type="ECO:0000256" key="1">
    <source>
        <dbReference type="ARBA" id="ARBA00023015"/>
    </source>
</evidence>
<protein>
    <submittedName>
        <fullName evidence="7">TetR/AcrR family transcriptional regulator</fullName>
    </submittedName>
</protein>
<dbReference type="OrthoDB" id="3481545at2"/>
<feature type="compositionally biased region" description="Low complexity" evidence="5">
    <location>
        <begin position="9"/>
        <end position="24"/>
    </location>
</feature>
<dbReference type="GO" id="GO:0003677">
    <property type="term" value="F:DNA binding"/>
    <property type="evidence" value="ECO:0007669"/>
    <property type="project" value="UniProtKB-UniRule"/>
</dbReference>
<comment type="caution">
    <text evidence="7">The sequence shown here is derived from an EMBL/GenBank/DDBJ whole genome shotgun (WGS) entry which is preliminary data.</text>
</comment>
<keyword evidence="1" id="KW-0805">Transcription regulation</keyword>
<dbReference type="SUPFAM" id="SSF46689">
    <property type="entry name" value="Homeodomain-like"/>
    <property type="match status" value="1"/>
</dbReference>
<organism evidence="7 8">
    <name type="scientific">Rhodococcus spelaei</name>
    <dbReference type="NCBI Taxonomy" id="2546320"/>
    <lineage>
        <taxon>Bacteria</taxon>
        <taxon>Bacillati</taxon>
        <taxon>Actinomycetota</taxon>
        <taxon>Actinomycetes</taxon>
        <taxon>Mycobacteriales</taxon>
        <taxon>Nocardiaceae</taxon>
        <taxon>Rhodococcus</taxon>
    </lineage>
</organism>
<dbReference type="InterPro" id="IPR009057">
    <property type="entry name" value="Homeodomain-like_sf"/>
</dbReference>
<feature type="compositionally biased region" description="Low complexity" evidence="5">
    <location>
        <begin position="44"/>
        <end position="53"/>
    </location>
</feature>
<gene>
    <name evidence="7" type="ORF">FK531_11985</name>
</gene>
<dbReference type="PANTHER" id="PTHR47506">
    <property type="entry name" value="TRANSCRIPTIONAL REGULATORY PROTEIN"/>
    <property type="match status" value="1"/>
</dbReference>
<dbReference type="PROSITE" id="PS50977">
    <property type="entry name" value="HTH_TETR_2"/>
    <property type="match status" value="1"/>
</dbReference>
<keyword evidence="8" id="KW-1185">Reference proteome</keyword>
<feature type="DNA-binding region" description="H-T-H motif" evidence="4">
    <location>
        <begin position="180"/>
        <end position="199"/>
    </location>
</feature>
<name>A0A541BAT7_9NOCA</name>
<dbReference type="Pfam" id="PF00440">
    <property type="entry name" value="TetR_N"/>
    <property type="match status" value="1"/>
</dbReference>
<proteinExistence type="predicted"/>